<dbReference type="SUPFAM" id="SSF48403">
    <property type="entry name" value="Ankyrin repeat"/>
    <property type="match status" value="1"/>
</dbReference>
<evidence type="ECO:0000313" key="1">
    <source>
        <dbReference type="EMBL" id="CAH3013743.1"/>
    </source>
</evidence>
<proteinExistence type="predicted"/>
<reference evidence="1 2" key="1">
    <citation type="submission" date="2022-05" db="EMBL/GenBank/DDBJ databases">
        <authorList>
            <consortium name="Genoscope - CEA"/>
            <person name="William W."/>
        </authorList>
    </citation>
    <scope>NUCLEOTIDE SEQUENCE [LARGE SCALE GENOMIC DNA]</scope>
</reference>
<comment type="caution">
    <text evidence="1">The sequence shown here is derived from an EMBL/GenBank/DDBJ whole genome shotgun (WGS) entry which is preliminary data.</text>
</comment>
<evidence type="ECO:0000313" key="2">
    <source>
        <dbReference type="Proteomes" id="UP001159427"/>
    </source>
</evidence>
<sequence length="311" mass="35397">MSTALPYFTAGYTPNMPQVPRPYKRPYWCMDCSPSSSESCWSGFTFSEGHHEIIASLIKCSNTEEQGNADFKKCLDKHSAKKWLHSSCVPSKKGKPRFPLIHWVCILGKYRVLEYLVKEKGFDLSKKIGRHKDGPLHSMIRYLGSSLNPRSSSEYVGNIFLNVFAIFLKYMPEVLSEKDVKSHDTLLHFLARRCNMNPCSRLYLNVLLVKIKETSCIPPEKKDEILSAANKRGDTFLHLIVSDDSSANTVLYFVENFGITAQRLSKTWNTLHKTPRQIAVERRCLAMLRALGAPDAVFNSLSRSITTHKEE</sequence>
<accession>A0ABN8LE28</accession>
<dbReference type="EMBL" id="CALNXI010000002">
    <property type="protein sequence ID" value="CAH3013743.1"/>
    <property type="molecule type" value="Genomic_DNA"/>
</dbReference>
<name>A0ABN8LE28_9CNID</name>
<gene>
    <name evidence="1" type="ORF">PEVE_00013399</name>
</gene>
<organism evidence="1 2">
    <name type="scientific">Porites evermanni</name>
    <dbReference type="NCBI Taxonomy" id="104178"/>
    <lineage>
        <taxon>Eukaryota</taxon>
        <taxon>Metazoa</taxon>
        <taxon>Cnidaria</taxon>
        <taxon>Anthozoa</taxon>
        <taxon>Hexacorallia</taxon>
        <taxon>Scleractinia</taxon>
        <taxon>Fungiina</taxon>
        <taxon>Poritidae</taxon>
        <taxon>Porites</taxon>
    </lineage>
</organism>
<dbReference type="Gene3D" id="1.25.40.20">
    <property type="entry name" value="Ankyrin repeat-containing domain"/>
    <property type="match status" value="1"/>
</dbReference>
<keyword evidence="2" id="KW-1185">Reference proteome</keyword>
<dbReference type="Proteomes" id="UP001159427">
    <property type="component" value="Unassembled WGS sequence"/>
</dbReference>
<dbReference type="InterPro" id="IPR036770">
    <property type="entry name" value="Ankyrin_rpt-contain_sf"/>
</dbReference>
<protein>
    <submittedName>
        <fullName evidence="1">Uncharacterized protein</fullName>
    </submittedName>
</protein>